<dbReference type="STRING" id="656916.A0A2G7FYE1"/>
<accession>A0A2G7FYE1</accession>
<reference evidence="2 3" key="1">
    <citation type="submission" date="2017-05" db="EMBL/GenBank/DDBJ databases">
        <title>Genome sequence for an aflatoxigenic pathogen of Argentinian peanut, Aspergillus arachidicola.</title>
        <authorList>
            <person name="Moore G."/>
            <person name="Beltz S.B."/>
            <person name="Mack B.M."/>
        </authorList>
    </citation>
    <scope>NUCLEOTIDE SEQUENCE [LARGE SCALE GENOMIC DNA]</scope>
    <source>
        <strain evidence="2 3">CBS 117610</strain>
    </source>
</reference>
<dbReference type="EMBL" id="NEXV01000328">
    <property type="protein sequence ID" value="PIG85355.1"/>
    <property type="molecule type" value="Genomic_DNA"/>
</dbReference>
<evidence type="ECO:0000313" key="3">
    <source>
        <dbReference type="Proteomes" id="UP000231358"/>
    </source>
</evidence>
<keyword evidence="3" id="KW-1185">Reference proteome</keyword>
<comment type="caution">
    <text evidence="2">The sequence shown here is derived from an EMBL/GenBank/DDBJ whole genome shotgun (WGS) entry which is preliminary data.</text>
</comment>
<organism evidence="2 3">
    <name type="scientific">Aspergillus arachidicola</name>
    <dbReference type="NCBI Taxonomy" id="656916"/>
    <lineage>
        <taxon>Eukaryota</taxon>
        <taxon>Fungi</taxon>
        <taxon>Dikarya</taxon>
        <taxon>Ascomycota</taxon>
        <taxon>Pezizomycotina</taxon>
        <taxon>Eurotiomycetes</taxon>
        <taxon>Eurotiomycetidae</taxon>
        <taxon>Eurotiales</taxon>
        <taxon>Aspergillaceae</taxon>
        <taxon>Aspergillus</taxon>
        <taxon>Aspergillus subgen. Circumdati</taxon>
    </lineage>
</organism>
<gene>
    <name evidence="2" type="ORF">AARAC_002792</name>
</gene>
<proteinExistence type="predicted"/>
<evidence type="ECO:0000259" key="1">
    <source>
        <dbReference type="Pfam" id="PF10544"/>
    </source>
</evidence>
<name>A0A2G7FYE1_9EURO</name>
<dbReference type="InterPro" id="IPR018306">
    <property type="entry name" value="Phage_T5_Orf172_DNA-bd"/>
</dbReference>
<dbReference type="Proteomes" id="UP000231358">
    <property type="component" value="Unassembled WGS sequence"/>
</dbReference>
<dbReference type="PANTHER" id="PTHR28094:SF1">
    <property type="entry name" value="MEIOTICALLY UP-REGULATED GENE 113 PROTEIN"/>
    <property type="match status" value="1"/>
</dbReference>
<dbReference type="InterPro" id="IPR053006">
    <property type="entry name" value="Meiosis_regulatory"/>
</dbReference>
<dbReference type="AlphaFoldDB" id="A0A2G7FYE1"/>
<sequence>MYCHLHKNQGPKKVEVWKLETNDTGDKNQDSAKGDLVSTTAPYQSAVDSDLCELSTPMPWNLRYPSPAEFRPELYDTTPFNILARVNHLEDQELSFFGVQKQLQAPLRKDDRGEGFVYAYEVEGNKGFVKIGYTTRSINECHDEWSFHCNRLTKLIYPPVLKVNTAVPNAASVEKLCYAKLNTGIHGSTVVGALSCTSNGLRCHLPR</sequence>
<dbReference type="PANTHER" id="PTHR28094">
    <property type="entry name" value="MEIOTICALLY UP-REGULATED GENE 113 PROTEIN"/>
    <property type="match status" value="1"/>
</dbReference>
<dbReference type="Pfam" id="PF10544">
    <property type="entry name" value="T5orf172"/>
    <property type="match status" value="1"/>
</dbReference>
<feature type="domain" description="Bacteriophage T5 Orf172 DNA-binding" evidence="1">
    <location>
        <begin position="115"/>
        <end position="182"/>
    </location>
</feature>
<protein>
    <recommendedName>
        <fullName evidence="1">Bacteriophage T5 Orf172 DNA-binding domain-containing protein</fullName>
    </recommendedName>
</protein>
<evidence type="ECO:0000313" key="2">
    <source>
        <dbReference type="EMBL" id="PIG85355.1"/>
    </source>
</evidence>